<feature type="compositionally biased region" description="Basic and acidic residues" evidence="14">
    <location>
        <begin position="1"/>
        <end position="17"/>
    </location>
</feature>
<evidence type="ECO:0000256" key="11">
    <source>
        <dbReference type="ARBA" id="ARBA00023203"/>
    </source>
</evidence>
<keyword evidence="16" id="KW-1185">Reference proteome</keyword>
<feature type="region of interest" description="Disordered" evidence="14">
    <location>
        <begin position="1"/>
        <end position="36"/>
    </location>
</feature>
<comment type="subcellular location">
    <subcellularLocation>
        <location evidence="3">Cell membrane</location>
        <topology evidence="3">Peripheral membrane protein</topology>
        <orientation evidence="3">Cytoplasmic side</orientation>
    </subcellularLocation>
    <subcellularLocation>
        <location evidence="2">Cytoplasm</location>
        <location evidence="2">Cytoskeleton</location>
    </subcellularLocation>
    <subcellularLocation>
        <location evidence="1">Cytoplasmic vesicle membrane</location>
        <topology evidence="1">Peripheral membrane protein</topology>
        <orientation evidence="1">Cytoplasmic side</orientation>
    </subcellularLocation>
</comment>
<keyword evidence="9" id="KW-0653">Protein transport</keyword>
<dbReference type="GO" id="GO:0015031">
    <property type="term" value="P:protein transport"/>
    <property type="evidence" value="ECO:0007669"/>
    <property type="project" value="UniProtKB-KW"/>
</dbReference>
<dbReference type="GO" id="GO:0051295">
    <property type="term" value="P:establishment of meiotic spindle localization"/>
    <property type="evidence" value="ECO:0007669"/>
    <property type="project" value="TreeGrafter"/>
</dbReference>
<dbReference type="PROSITE" id="PS51377">
    <property type="entry name" value="KIND"/>
    <property type="match status" value="1"/>
</dbReference>
<evidence type="ECO:0000256" key="9">
    <source>
        <dbReference type="ARBA" id="ARBA00022927"/>
    </source>
</evidence>
<name>A0A6P6LJA7_CARAU</name>
<evidence type="ECO:0000313" key="16">
    <source>
        <dbReference type="Proteomes" id="UP000515129"/>
    </source>
</evidence>
<keyword evidence="5" id="KW-0813">Transport</keyword>
<dbReference type="RefSeq" id="XP_026083627.1">
    <property type="nucleotide sequence ID" value="XM_026227842.1"/>
</dbReference>
<keyword evidence="8" id="KW-0677">Repeat</keyword>
<keyword evidence="7" id="KW-0963">Cytoplasm</keyword>
<evidence type="ECO:0000313" key="17">
    <source>
        <dbReference type="RefSeq" id="XP_026083627.1"/>
    </source>
</evidence>
<dbReference type="GO" id="GO:0030659">
    <property type="term" value="C:cytoplasmic vesicle membrane"/>
    <property type="evidence" value="ECO:0007669"/>
    <property type="project" value="UniProtKB-SubCell"/>
</dbReference>
<dbReference type="Gene3D" id="1.10.510.10">
    <property type="entry name" value="Transferase(Phosphotransferase) domain 1"/>
    <property type="match status" value="1"/>
</dbReference>
<dbReference type="AlphaFoldDB" id="A0A6P6LJA7"/>
<keyword evidence="13" id="KW-0968">Cytoplasmic vesicle</keyword>
<protein>
    <submittedName>
        <fullName evidence="17">Protein spire homolog 1-like</fullName>
    </submittedName>
</protein>
<evidence type="ECO:0000256" key="2">
    <source>
        <dbReference type="ARBA" id="ARBA00004245"/>
    </source>
</evidence>
<dbReference type="GO" id="GO:0045010">
    <property type="term" value="P:actin nucleation"/>
    <property type="evidence" value="ECO:0007669"/>
    <property type="project" value="InterPro"/>
</dbReference>
<evidence type="ECO:0000256" key="4">
    <source>
        <dbReference type="ARBA" id="ARBA00010956"/>
    </source>
</evidence>
<dbReference type="GeneID" id="113059376"/>
<evidence type="ECO:0000256" key="8">
    <source>
        <dbReference type="ARBA" id="ARBA00022737"/>
    </source>
</evidence>
<dbReference type="GO" id="GO:0048193">
    <property type="term" value="P:Golgi vesicle transport"/>
    <property type="evidence" value="ECO:0007669"/>
    <property type="project" value="TreeGrafter"/>
</dbReference>
<evidence type="ECO:0000256" key="7">
    <source>
        <dbReference type="ARBA" id="ARBA00022490"/>
    </source>
</evidence>
<gene>
    <name evidence="17" type="primary">LOC113059376</name>
</gene>
<dbReference type="GO" id="GO:0036089">
    <property type="term" value="P:cleavage furrow formation"/>
    <property type="evidence" value="ECO:0007669"/>
    <property type="project" value="TreeGrafter"/>
</dbReference>
<evidence type="ECO:0000256" key="5">
    <source>
        <dbReference type="ARBA" id="ARBA00022448"/>
    </source>
</evidence>
<evidence type="ECO:0000256" key="10">
    <source>
        <dbReference type="ARBA" id="ARBA00023136"/>
    </source>
</evidence>
<dbReference type="GO" id="GO:0051639">
    <property type="term" value="P:actin filament network formation"/>
    <property type="evidence" value="ECO:0007669"/>
    <property type="project" value="TreeGrafter"/>
</dbReference>
<feature type="domain" description="KIND" evidence="15">
    <location>
        <begin position="40"/>
        <end position="126"/>
    </location>
</feature>
<keyword evidence="6" id="KW-1003">Cell membrane</keyword>
<evidence type="ECO:0000256" key="13">
    <source>
        <dbReference type="ARBA" id="ARBA00023329"/>
    </source>
</evidence>
<dbReference type="InterPro" id="IPR029901">
    <property type="entry name" value="Spire"/>
</dbReference>
<evidence type="ECO:0000259" key="15">
    <source>
        <dbReference type="PROSITE" id="PS51377"/>
    </source>
</evidence>
<dbReference type="Pfam" id="PF16474">
    <property type="entry name" value="KIND"/>
    <property type="match status" value="1"/>
</dbReference>
<evidence type="ECO:0000256" key="14">
    <source>
        <dbReference type="SAM" id="MobiDB-lite"/>
    </source>
</evidence>
<sequence>MARRRDEDDDDARHKLLEEEDADDNEDARSIMDSEDEDHLSLDEILHLYKQPINEEQAWAVCYQCCRSLLEDSAASGGEEHVRIYKDGSVRFHSGVRSGDKSTPLLHSYTDDKLMDLGADVLKRLI</sequence>
<keyword evidence="10" id="KW-0472">Membrane</keyword>
<organism evidence="16 17">
    <name type="scientific">Carassius auratus</name>
    <name type="common">Goldfish</name>
    <dbReference type="NCBI Taxonomy" id="7957"/>
    <lineage>
        <taxon>Eukaryota</taxon>
        <taxon>Metazoa</taxon>
        <taxon>Chordata</taxon>
        <taxon>Craniata</taxon>
        <taxon>Vertebrata</taxon>
        <taxon>Euteleostomi</taxon>
        <taxon>Actinopterygii</taxon>
        <taxon>Neopterygii</taxon>
        <taxon>Teleostei</taxon>
        <taxon>Ostariophysi</taxon>
        <taxon>Cypriniformes</taxon>
        <taxon>Cyprinidae</taxon>
        <taxon>Cyprininae</taxon>
        <taxon>Carassius</taxon>
    </lineage>
</organism>
<evidence type="ECO:0000256" key="1">
    <source>
        <dbReference type="ARBA" id="ARBA00004180"/>
    </source>
</evidence>
<accession>A0A6P6LJA7</accession>
<dbReference type="GO" id="GO:0005886">
    <property type="term" value="C:plasma membrane"/>
    <property type="evidence" value="ECO:0007669"/>
    <property type="project" value="UniProtKB-SubCell"/>
</dbReference>
<keyword evidence="12" id="KW-0206">Cytoskeleton</keyword>
<dbReference type="PANTHER" id="PTHR21345">
    <property type="entry name" value="SPIRE"/>
    <property type="match status" value="1"/>
</dbReference>
<proteinExistence type="inferred from homology"/>
<dbReference type="GO" id="GO:0030041">
    <property type="term" value="P:actin filament polymerization"/>
    <property type="evidence" value="ECO:0007669"/>
    <property type="project" value="TreeGrafter"/>
</dbReference>
<dbReference type="KEGG" id="caua:113059376"/>
<evidence type="ECO:0000256" key="3">
    <source>
        <dbReference type="ARBA" id="ARBA00004413"/>
    </source>
</evidence>
<dbReference type="InterPro" id="IPR011019">
    <property type="entry name" value="KIND_dom"/>
</dbReference>
<dbReference type="PANTHER" id="PTHR21345:SF8">
    <property type="entry name" value="PROTEIN SPIRE HOMOLOG 1"/>
    <property type="match status" value="1"/>
</dbReference>
<dbReference type="GO" id="GO:0040038">
    <property type="term" value="P:polar body extrusion after meiotic divisions"/>
    <property type="evidence" value="ECO:0007669"/>
    <property type="project" value="TreeGrafter"/>
</dbReference>
<evidence type="ECO:0000256" key="12">
    <source>
        <dbReference type="ARBA" id="ARBA00023212"/>
    </source>
</evidence>
<dbReference type="GO" id="GO:0005938">
    <property type="term" value="C:cell cortex"/>
    <property type="evidence" value="ECO:0007669"/>
    <property type="project" value="TreeGrafter"/>
</dbReference>
<reference evidence="17" key="1">
    <citation type="submission" date="2025-08" db="UniProtKB">
        <authorList>
            <consortium name="RefSeq"/>
        </authorList>
    </citation>
    <scope>IDENTIFICATION</scope>
    <source>
        <strain evidence="17">Wakin</strain>
        <tissue evidence="17">Muscle</tissue>
    </source>
</reference>
<dbReference type="OrthoDB" id="10043757at2759"/>
<dbReference type="Proteomes" id="UP000515129">
    <property type="component" value="Chromosome 41"/>
</dbReference>
<keyword evidence="11" id="KW-0009">Actin-binding</keyword>
<dbReference type="GO" id="GO:0008017">
    <property type="term" value="F:microtubule binding"/>
    <property type="evidence" value="ECO:0007669"/>
    <property type="project" value="TreeGrafter"/>
</dbReference>
<dbReference type="GO" id="GO:0003779">
    <property type="term" value="F:actin binding"/>
    <property type="evidence" value="ECO:0007669"/>
    <property type="project" value="UniProtKB-KW"/>
</dbReference>
<dbReference type="GO" id="GO:0005856">
    <property type="term" value="C:cytoskeleton"/>
    <property type="evidence" value="ECO:0007669"/>
    <property type="project" value="UniProtKB-SubCell"/>
</dbReference>
<comment type="similarity">
    <text evidence="4">Belongs to the spire family.</text>
</comment>
<evidence type="ECO:0000256" key="6">
    <source>
        <dbReference type="ARBA" id="ARBA00022475"/>
    </source>
</evidence>